<feature type="signal peptide" evidence="1">
    <location>
        <begin position="1"/>
        <end position="36"/>
    </location>
</feature>
<name>A0ABM7YGE4_9BURK</name>
<evidence type="ECO:0000313" key="2">
    <source>
        <dbReference type="EMBL" id="BDI03257.1"/>
    </source>
</evidence>
<evidence type="ECO:0008006" key="4">
    <source>
        <dbReference type="Google" id="ProtNLM"/>
    </source>
</evidence>
<dbReference type="SUPFAM" id="SSF53850">
    <property type="entry name" value="Periplasmic binding protein-like II"/>
    <property type="match status" value="1"/>
</dbReference>
<protein>
    <recommendedName>
        <fullName evidence="4">ABC transporter substrate-binding protein</fullName>
    </recommendedName>
</protein>
<evidence type="ECO:0000256" key="1">
    <source>
        <dbReference type="SAM" id="SignalP"/>
    </source>
</evidence>
<reference evidence="2" key="1">
    <citation type="submission" date="2022-04" db="EMBL/GenBank/DDBJ databases">
        <title>Whole genome sequence of Sphaerotilus sp. FB-5.</title>
        <authorList>
            <person name="Takeda M."/>
            <person name="Narihara S."/>
            <person name="Akimoto M."/>
            <person name="Akimoto R."/>
            <person name="Nishiyashiki S."/>
            <person name="Murakami T."/>
        </authorList>
    </citation>
    <scope>NUCLEOTIDE SEQUENCE</scope>
    <source>
        <strain evidence="2">FB-5</strain>
    </source>
</reference>
<feature type="chain" id="PRO_5045508901" description="ABC transporter substrate-binding protein" evidence="1">
    <location>
        <begin position="37"/>
        <end position="258"/>
    </location>
</feature>
<proteinExistence type="predicted"/>
<dbReference type="Gene3D" id="3.40.190.10">
    <property type="entry name" value="Periplasmic binding protein-like II"/>
    <property type="match status" value="2"/>
</dbReference>
<dbReference type="Proteomes" id="UP001057498">
    <property type="component" value="Chromosome"/>
</dbReference>
<gene>
    <name evidence="2" type="ORF">CATMQ487_02270</name>
</gene>
<keyword evidence="1" id="KW-0732">Signal</keyword>
<accession>A0ABM7YGE4</accession>
<evidence type="ECO:0000313" key="3">
    <source>
        <dbReference type="Proteomes" id="UP001057498"/>
    </source>
</evidence>
<keyword evidence="3" id="KW-1185">Reference proteome</keyword>
<organism evidence="2 3">
    <name type="scientific">Sphaerotilus microaerophilus</name>
    <dbReference type="NCBI Taxonomy" id="2914710"/>
    <lineage>
        <taxon>Bacteria</taxon>
        <taxon>Pseudomonadati</taxon>
        <taxon>Pseudomonadota</taxon>
        <taxon>Betaproteobacteria</taxon>
        <taxon>Burkholderiales</taxon>
        <taxon>Sphaerotilaceae</taxon>
        <taxon>Sphaerotilus</taxon>
    </lineage>
</organism>
<dbReference type="EMBL" id="AP025730">
    <property type="protein sequence ID" value="BDI03257.1"/>
    <property type="molecule type" value="Genomic_DNA"/>
</dbReference>
<sequence>MFLARRIACRMAATRALTLALRLALASALPMAAAQAQPAAPAAPAATITVSTNNTPLDRRALQALAGEAFRRVGLEFKLVGLPSERSLHAANLGEIDGEGLRVAGLGAQYPNLVQVPERFLGVSFVAFAKDPSIRLDQGWDSLKSYSVAFIIGWKMFEANATSARVVNKVDQPEQMFRMLEGDRIQLALYTRADGTALVRSLGLRGIAPLSPALKDVDMYLYLHRRHEALATRVAQALREMKADGSYQRLLAAAQAAD</sequence>